<gene>
    <name evidence="1" type="ORF">C8J48_1537</name>
</gene>
<sequence>MFGIHQSWQSVVAELNRSMYGEEMVCSMSSQLFHIPETENLQGNAEMHSHLVPASYHRVTALGSARRLQSGESARSLMKTLTACIQNAERQDRDVRAGLQVMRNAAPAAYKTFVETIIRWQDYTELHLRNAKQLTSQMTGTR</sequence>
<reference evidence="1 2" key="1">
    <citation type="submission" date="2018-04" db="EMBL/GenBank/DDBJ databases">
        <title>Genomic Encyclopedia of Archaeal and Bacterial Type Strains, Phase II (KMG-II): from individual species to whole genera.</title>
        <authorList>
            <person name="Goeker M."/>
        </authorList>
    </citation>
    <scope>NUCLEOTIDE SEQUENCE [LARGE SCALE GENOMIC DNA]</scope>
    <source>
        <strain evidence="1 2">DSM 45169</strain>
    </source>
</reference>
<evidence type="ECO:0000313" key="2">
    <source>
        <dbReference type="Proteomes" id="UP000241639"/>
    </source>
</evidence>
<proteinExistence type="predicted"/>
<dbReference type="AlphaFoldDB" id="A0A2T4ZAM0"/>
<dbReference type="RefSeq" id="WP_245891091.1">
    <property type="nucleotide sequence ID" value="NZ_PZZP01000001.1"/>
</dbReference>
<evidence type="ECO:0000313" key="1">
    <source>
        <dbReference type="EMBL" id="PTM58938.1"/>
    </source>
</evidence>
<organism evidence="1 2">
    <name type="scientific">Desmospora activa DSM 45169</name>
    <dbReference type="NCBI Taxonomy" id="1121389"/>
    <lineage>
        <taxon>Bacteria</taxon>
        <taxon>Bacillati</taxon>
        <taxon>Bacillota</taxon>
        <taxon>Bacilli</taxon>
        <taxon>Bacillales</taxon>
        <taxon>Thermoactinomycetaceae</taxon>
        <taxon>Desmospora</taxon>
    </lineage>
</organism>
<keyword evidence="2" id="KW-1185">Reference proteome</keyword>
<comment type="caution">
    <text evidence="1">The sequence shown here is derived from an EMBL/GenBank/DDBJ whole genome shotgun (WGS) entry which is preliminary data.</text>
</comment>
<protein>
    <submittedName>
        <fullName evidence="1">Uncharacterized protein</fullName>
    </submittedName>
</protein>
<dbReference type="EMBL" id="PZZP01000001">
    <property type="protein sequence ID" value="PTM58938.1"/>
    <property type="molecule type" value="Genomic_DNA"/>
</dbReference>
<accession>A0A2T4ZAM0</accession>
<name>A0A2T4ZAM0_9BACL</name>
<dbReference type="Proteomes" id="UP000241639">
    <property type="component" value="Unassembled WGS sequence"/>
</dbReference>